<proteinExistence type="predicted"/>
<dbReference type="RefSeq" id="WP_344760593.1">
    <property type="nucleotide sequence ID" value="NZ_BAAAZU010000031.1"/>
</dbReference>
<dbReference type="Proteomes" id="UP001501727">
    <property type="component" value="Unassembled WGS sequence"/>
</dbReference>
<evidence type="ECO:0000313" key="2">
    <source>
        <dbReference type="Proteomes" id="UP001501727"/>
    </source>
</evidence>
<keyword evidence="2" id="KW-1185">Reference proteome</keyword>
<sequence length="110" mass="12576">MKKKTVRVHRNPDCARCARYARMHQRLDWLDRVEDCVQSPFDRPMRMGEVVVRDLRDDRLHTGADGMALLARQVPAYWPLLPLMALPALRRAIERDVAGDCGDCGDACTL</sequence>
<comment type="caution">
    <text evidence="1">The sequence shown here is derived from an EMBL/GenBank/DDBJ whole genome shotgun (WGS) entry which is preliminary data.</text>
</comment>
<dbReference type="EMBL" id="BAAAZU010000031">
    <property type="protein sequence ID" value="GAA3932395.1"/>
    <property type="molecule type" value="Genomic_DNA"/>
</dbReference>
<reference evidence="2" key="1">
    <citation type="journal article" date="2019" name="Int. J. Syst. Evol. Microbiol.">
        <title>The Global Catalogue of Microorganisms (GCM) 10K type strain sequencing project: providing services to taxonomists for standard genome sequencing and annotation.</title>
        <authorList>
            <consortium name="The Broad Institute Genomics Platform"/>
            <consortium name="The Broad Institute Genome Sequencing Center for Infectious Disease"/>
            <person name="Wu L."/>
            <person name="Ma J."/>
        </authorList>
    </citation>
    <scope>NUCLEOTIDE SEQUENCE [LARGE SCALE GENOMIC DNA]</scope>
    <source>
        <strain evidence="2">JCM 16916</strain>
    </source>
</reference>
<accession>A0ABP7MZW5</accession>
<evidence type="ECO:0000313" key="1">
    <source>
        <dbReference type="EMBL" id="GAA3932395.1"/>
    </source>
</evidence>
<organism evidence="1 2">
    <name type="scientific">Luteimonas lutimaris</name>
    <dbReference type="NCBI Taxonomy" id="698645"/>
    <lineage>
        <taxon>Bacteria</taxon>
        <taxon>Pseudomonadati</taxon>
        <taxon>Pseudomonadota</taxon>
        <taxon>Gammaproteobacteria</taxon>
        <taxon>Lysobacterales</taxon>
        <taxon>Lysobacteraceae</taxon>
        <taxon>Luteimonas</taxon>
    </lineage>
</organism>
<name>A0ABP7MZW5_9GAMM</name>
<protein>
    <recommendedName>
        <fullName evidence="3">DUF393 domain-containing protein</fullName>
    </recommendedName>
</protein>
<evidence type="ECO:0008006" key="3">
    <source>
        <dbReference type="Google" id="ProtNLM"/>
    </source>
</evidence>
<gene>
    <name evidence="1" type="ORF">GCM10022229_27480</name>
</gene>